<keyword evidence="8" id="KW-0249">Electron transport</keyword>
<keyword evidence="9 17" id="KW-1133">Transmembrane helix</keyword>
<evidence type="ECO:0000256" key="13">
    <source>
        <dbReference type="ARBA" id="ARBA00030071"/>
    </source>
</evidence>
<feature type="transmembrane region" description="Helical" evidence="17">
    <location>
        <begin position="79"/>
        <end position="100"/>
    </location>
</feature>
<dbReference type="OrthoDB" id="2375888at2"/>
<proteinExistence type="inferred from homology"/>
<keyword evidence="5" id="KW-0813">Transport</keyword>
<evidence type="ECO:0000313" key="19">
    <source>
        <dbReference type="Proteomes" id="UP000183208"/>
    </source>
</evidence>
<protein>
    <recommendedName>
        <fullName evidence="4">Cytochrome bo(3) ubiquinol oxidase subunit 4</fullName>
    </recommendedName>
    <alternativeName>
        <fullName evidence="16">Cytochrome o ubiquinol oxidase subunit 4</fullName>
    </alternativeName>
    <alternativeName>
        <fullName evidence="13">Oxidase bo(3) subunit 4</fullName>
    </alternativeName>
    <alternativeName>
        <fullName evidence="14">Ubiquinol oxidase polypeptide IV</fullName>
    </alternativeName>
    <alternativeName>
        <fullName evidence="15">Ubiquinol oxidase subunit 4</fullName>
    </alternativeName>
</protein>
<evidence type="ECO:0000256" key="6">
    <source>
        <dbReference type="ARBA" id="ARBA00022475"/>
    </source>
</evidence>
<keyword evidence="11 17" id="KW-0472">Membrane</keyword>
<evidence type="ECO:0000256" key="4">
    <source>
        <dbReference type="ARBA" id="ARBA00014689"/>
    </source>
</evidence>
<evidence type="ECO:0000256" key="7">
    <source>
        <dbReference type="ARBA" id="ARBA00022692"/>
    </source>
</evidence>
<dbReference type="GO" id="GO:0015078">
    <property type="term" value="F:proton transmembrane transporter activity"/>
    <property type="evidence" value="ECO:0007669"/>
    <property type="project" value="TreeGrafter"/>
</dbReference>
<dbReference type="NCBIfam" id="TIGR02847">
    <property type="entry name" value="CyoD"/>
    <property type="match status" value="1"/>
</dbReference>
<dbReference type="InterPro" id="IPR005171">
    <property type="entry name" value="Cyt_c_oxidase_su4_prok"/>
</dbReference>
<dbReference type="GO" id="GO:0015990">
    <property type="term" value="P:electron transport coupled proton transport"/>
    <property type="evidence" value="ECO:0007669"/>
    <property type="project" value="InterPro"/>
</dbReference>
<evidence type="ECO:0000256" key="12">
    <source>
        <dbReference type="ARBA" id="ARBA00025694"/>
    </source>
</evidence>
<dbReference type="InterPro" id="IPR050968">
    <property type="entry name" value="Cytochrome_c_oxidase_bac_sub4"/>
</dbReference>
<comment type="function">
    <text evidence="12">Cytochrome bo(3) ubiquinol terminal oxidase is the component of the aerobic respiratory chain of E.coli that predominates when cells are grown at high aeration. Has proton pump activity across the membrane in addition to electron transfer, pumping 2 protons/electron.</text>
</comment>
<dbReference type="PANTHER" id="PTHR36835:SF1">
    <property type="entry name" value="CYTOCHROME BO(3) UBIQUINOL OXIDASE SUBUNIT 4"/>
    <property type="match status" value="1"/>
</dbReference>
<evidence type="ECO:0000256" key="2">
    <source>
        <dbReference type="ARBA" id="ARBA00008079"/>
    </source>
</evidence>
<comment type="subunit">
    <text evidence="3">Heterooctamer of two A chains, two B chains, two C chains and two D chains.</text>
</comment>
<evidence type="ECO:0000256" key="10">
    <source>
        <dbReference type="ARBA" id="ARBA00023002"/>
    </source>
</evidence>
<feature type="transmembrane region" description="Helical" evidence="17">
    <location>
        <begin position="16"/>
        <end position="38"/>
    </location>
</feature>
<dbReference type="GO" id="GO:0009319">
    <property type="term" value="C:cytochrome o ubiquinol oxidase complex"/>
    <property type="evidence" value="ECO:0007669"/>
    <property type="project" value="TreeGrafter"/>
</dbReference>
<sequence length="113" mass="12016">MRTTHISGDGVGRGSLVTYSSGLILALVLTAVPFWMVMSGAAPASAVLAGVAATAMVQIVVHLVFFLHVNGSSGQRWNLMAFLFAVLMVVILVGGSFWIMNHLNHNMMPMMIG</sequence>
<evidence type="ECO:0000256" key="1">
    <source>
        <dbReference type="ARBA" id="ARBA00004651"/>
    </source>
</evidence>
<dbReference type="EMBL" id="FNTI01000001">
    <property type="protein sequence ID" value="SED71309.1"/>
    <property type="molecule type" value="Genomic_DNA"/>
</dbReference>
<evidence type="ECO:0000256" key="14">
    <source>
        <dbReference type="ARBA" id="ARBA00030211"/>
    </source>
</evidence>
<evidence type="ECO:0000313" key="18">
    <source>
        <dbReference type="EMBL" id="SED71309.1"/>
    </source>
</evidence>
<dbReference type="InterPro" id="IPR014210">
    <property type="entry name" value="Cyt_o_ubiqinol_oxidase_su4"/>
</dbReference>
<keyword evidence="10" id="KW-0560">Oxidoreductase</keyword>
<dbReference type="RefSeq" id="WP_074824538.1">
    <property type="nucleotide sequence ID" value="NZ_FNTI01000001.1"/>
</dbReference>
<dbReference type="Pfam" id="PF03626">
    <property type="entry name" value="COX4_pro"/>
    <property type="match status" value="1"/>
</dbReference>
<comment type="similarity">
    <text evidence="2">Belongs to the cytochrome c oxidase bacterial subunit 4 family.</text>
</comment>
<dbReference type="GO" id="GO:0005886">
    <property type="term" value="C:plasma membrane"/>
    <property type="evidence" value="ECO:0007669"/>
    <property type="project" value="UniProtKB-SubCell"/>
</dbReference>
<evidence type="ECO:0000256" key="11">
    <source>
        <dbReference type="ARBA" id="ARBA00023136"/>
    </source>
</evidence>
<reference evidence="18 19" key="1">
    <citation type="submission" date="2016-10" db="EMBL/GenBank/DDBJ databases">
        <authorList>
            <person name="de Groot N.N."/>
        </authorList>
    </citation>
    <scope>NUCLEOTIDE SEQUENCE [LARGE SCALE GENOMIC DNA]</scope>
    <source>
        <strain evidence="18 19">GAS522</strain>
    </source>
</reference>
<name>A0A1M7CJH7_9BRAD</name>
<evidence type="ECO:0000256" key="17">
    <source>
        <dbReference type="SAM" id="Phobius"/>
    </source>
</evidence>
<dbReference type="GO" id="GO:0009486">
    <property type="term" value="F:cytochrome bo3 ubiquinol oxidase activity"/>
    <property type="evidence" value="ECO:0007669"/>
    <property type="project" value="InterPro"/>
</dbReference>
<dbReference type="Proteomes" id="UP000183208">
    <property type="component" value="Unassembled WGS sequence"/>
</dbReference>
<keyword evidence="6" id="KW-1003">Cell membrane</keyword>
<evidence type="ECO:0000256" key="8">
    <source>
        <dbReference type="ARBA" id="ARBA00022982"/>
    </source>
</evidence>
<evidence type="ECO:0000256" key="9">
    <source>
        <dbReference type="ARBA" id="ARBA00022989"/>
    </source>
</evidence>
<comment type="subcellular location">
    <subcellularLocation>
        <location evidence="1">Cell membrane</location>
        <topology evidence="1">Multi-pass membrane protein</topology>
    </subcellularLocation>
</comment>
<evidence type="ECO:0000256" key="15">
    <source>
        <dbReference type="ARBA" id="ARBA00031887"/>
    </source>
</evidence>
<evidence type="ECO:0000256" key="16">
    <source>
        <dbReference type="ARBA" id="ARBA00032185"/>
    </source>
</evidence>
<dbReference type="AlphaFoldDB" id="A0A1M7CJH7"/>
<evidence type="ECO:0000256" key="3">
    <source>
        <dbReference type="ARBA" id="ARBA00011700"/>
    </source>
</evidence>
<gene>
    <name evidence="18" type="ORF">SAMN05444171_4905</name>
</gene>
<dbReference type="PANTHER" id="PTHR36835">
    <property type="entry name" value="CYTOCHROME BO(3) UBIQUINOL OXIDASE SUBUNIT 4"/>
    <property type="match status" value="1"/>
</dbReference>
<dbReference type="GO" id="GO:0019646">
    <property type="term" value="P:aerobic electron transport chain"/>
    <property type="evidence" value="ECO:0007669"/>
    <property type="project" value="TreeGrafter"/>
</dbReference>
<feature type="transmembrane region" description="Helical" evidence="17">
    <location>
        <begin position="44"/>
        <end position="67"/>
    </location>
</feature>
<organism evidence="18 19">
    <name type="scientific">Bradyrhizobium lablabi</name>
    <dbReference type="NCBI Taxonomy" id="722472"/>
    <lineage>
        <taxon>Bacteria</taxon>
        <taxon>Pseudomonadati</taxon>
        <taxon>Pseudomonadota</taxon>
        <taxon>Alphaproteobacteria</taxon>
        <taxon>Hyphomicrobiales</taxon>
        <taxon>Nitrobacteraceae</taxon>
        <taxon>Bradyrhizobium</taxon>
    </lineage>
</organism>
<keyword evidence="7 17" id="KW-0812">Transmembrane</keyword>
<accession>A0A1M7CJH7</accession>
<evidence type="ECO:0000256" key="5">
    <source>
        <dbReference type="ARBA" id="ARBA00022448"/>
    </source>
</evidence>